<gene>
    <name evidence="2" type="ORF">CF165_32720</name>
</gene>
<dbReference type="Proteomes" id="UP000215199">
    <property type="component" value="Unassembled WGS sequence"/>
</dbReference>
<evidence type="ECO:0000256" key="1">
    <source>
        <dbReference type="SAM" id="MobiDB-lite"/>
    </source>
</evidence>
<dbReference type="InterPro" id="IPR000637">
    <property type="entry name" value="HMGI/Y_DNA-bd_CS"/>
</dbReference>
<reference evidence="3" key="1">
    <citation type="submission" date="2017-07" db="EMBL/GenBank/DDBJ databases">
        <title>Comparative genome mining reveals phylogenetic distribution patterns of secondary metabolites in Amycolatopsis.</title>
        <authorList>
            <person name="Adamek M."/>
            <person name="Alanjary M."/>
            <person name="Sales-Ortells H."/>
            <person name="Goodfellow M."/>
            <person name="Bull A.T."/>
            <person name="Kalinowski J."/>
            <person name="Ziemert N."/>
        </authorList>
    </citation>
    <scope>NUCLEOTIDE SEQUENCE [LARGE SCALE GENOMIC DNA]</scope>
    <source>
        <strain evidence="3">H5</strain>
    </source>
</reference>
<feature type="region of interest" description="Disordered" evidence="1">
    <location>
        <begin position="163"/>
        <end position="262"/>
    </location>
</feature>
<evidence type="ECO:0000313" key="3">
    <source>
        <dbReference type="Proteomes" id="UP000215199"/>
    </source>
</evidence>
<comment type="caution">
    <text evidence="2">The sequence shown here is derived from an EMBL/GenBank/DDBJ whole genome shotgun (WGS) entry which is preliminary data.</text>
</comment>
<proteinExistence type="predicted"/>
<feature type="compositionally biased region" description="Low complexity" evidence="1">
    <location>
        <begin position="183"/>
        <end position="198"/>
    </location>
</feature>
<protein>
    <submittedName>
        <fullName evidence="2">Uncharacterized protein</fullName>
    </submittedName>
</protein>
<feature type="compositionally biased region" description="Low complexity" evidence="1">
    <location>
        <begin position="235"/>
        <end position="246"/>
    </location>
</feature>
<feature type="compositionally biased region" description="Pro residues" evidence="1">
    <location>
        <begin position="169"/>
        <end position="182"/>
    </location>
</feature>
<evidence type="ECO:0000313" key="2">
    <source>
        <dbReference type="EMBL" id="OXM63123.1"/>
    </source>
</evidence>
<organism evidence="2 3">
    <name type="scientific">Amycolatopsis vastitatis</name>
    <dbReference type="NCBI Taxonomy" id="1905142"/>
    <lineage>
        <taxon>Bacteria</taxon>
        <taxon>Bacillati</taxon>
        <taxon>Actinomycetota</taxon>
        <taxon>Actinomycetes</taxon>
        <taxon>Pseudonocardiales</taxon>
        <taxon>Pseudonocardiaceae</taxon>
        <taxon>Amycolatopsis</taxon>
    </lineage>
</organism>
<accession>A0A229SWH6</accession>
<dbReference type="EMBL" id="NMUL01000038">
    <property type="protein sequence ID" value="OXM63123.1"/>
    <property type="molecule type" value="Genomic_DNA"/>
</dbReference>
<dbReference type="PROSITE" id="PS00354">
    <property type="entry name" value="HMGI_Y"/>
    <property type="match status" value="1"/>
</dbReference>
<keyword evidence="3" id="KW-1185">Reference proteome</keyword>
<dbReference type="GO" id="GO:0006355">
    <property type="term" value="P:regulation of DNA-templated transcription"/>
    <property type="evidence" value="ECO:0007669"/>
    <property type="project" value="InterPro"/>
</dbReference>
<sequence length="396" mass="42268">MARDHARIYVRIWNDKDFRELSLPAKMLYLQLMSQEKLSYAGVLDLTMKRWAGPHPDLATSEVGAALDELDAARFVVLDQETEELLVRSFIRNDELYKQPNVLAAALRTAFEIESPVLRAALAAELRRLPDEITGPAPAFAADALEAGARTLPADVKAAMSIRGTVRPPATPRRASPPPVDPAPADDASAPTLSSPNPSANPSPNPSAQAQGEGSRERETGEPSLTSGSEKGGTARKNPAAAAAGAGRRGRGRPRKPTSPWQAPAAELVATLGVAAPPQVVARLVAEVVPMLESGIDSRFVAAGLRRWTAKALPLRFFAEFVGEEMRADRIAMSPQQAERDAAMAARFEMIRAAAIAEDDTSPLGRAVRAPHRHLTAGQMQDILDGALRETLAGAA</sequence>
<dbReference type="AlphaFoldDB" id="A0A229SWH6"/>
<name>A0A229SWH6_9PSEU</name>